<evidence type="ECO:0000256" key="3">
    <source>
        <dbReference type="ARBA" id="ARBA00023110"/>
    </source>
</evidence>
<dbReference type="AlphaFoldDB" id="A0A2A8CXM7"/>
<dbReference type="InterPro" id="IPR029000">
    <property type="entry name" value="Cyclophilin-like_dom_sf"/>
</dbReference>
<dbReference type="PROSITE" id="PS50072">
    <property type="entry name" value="CSA_PPIASE_2"/>
    <property type="match status" value="1"/>
</dbReference>
<dbReference type="CDD" id="cd00317">
    <property type="entry name" value="cyclophilin"/>
    <property type="match status" value="1"/>
</dbReference>
<organism evidence="7 8">
    <name type="scientific">Longibacter salinarum</name>
    <dbReference type="NCBI Taxonomy" id="1850348"/>
    <lineage>
        <taxon>Bacteria</taxon>
        <taxon>Pseudomonadati</taxon>
        <taxon>Rhodothermota</taxon>
        <taxon>Rhodothermia</taxon>
        <taxon>Rhodothermales</taxon>
        <taxon>Salisaetaceae</taxon>
        <taxon>Longibacter</taxon>
    </lineage>
</organism>
<dbReference type="InterPro" id="IPR016024">
    <property type="entry name" value="ARM-type_fold"/>
</dbReference>
<evidence type="ECO:0000313" key="7">
    <source>
        <dbReference type="EMBL" id="PEN13128.1"/>
    </source>
</evidence>
<dbReference type="RefSeq" id="WP_098075720.1">
    <property type="nucleotide sequence ID" value="NZ_PDEQ01000005.1"/>
</dbReference>
<dbReference type="InterPro" id="IPR020892">
    <property type="entry name" value="Cyclophilin-type_PPIase_CS"/>
</dbReference>
<evidence type="ECO:0000259" key="6">
    <source>
        <dbReference type="PROSITE" id="PS50072"/>
    </source>
</evidence>
<feature type="domain" description="PPIase cyclophilin-type" evidence="6">
    <location>
        <begin position="555"/>
        <end position="676"/>
    </location>
</feature>
<evidence type="ECO:0000256" key="4">
    <source>
        <dbReference type="ARBA" id="ARBA00023235"/>
    </source>
</evidence>
<keyword evidence="5" id="KW-0732">Signal</keyword>
<dbReference type="InterPro" id="IPR044666">
    <property type="entry name" value="Cyclophilin_A-like"/>
</dbReference>
<evidence type="ECO:0000256" key="5">
    <source>
        <dbReference type="SAM" id="SignalP"/>
    </source>
</evidence>
<sequence>MAVLLRSTIFSCLLLTLVIPPSTLAQSRPSDHLRDEYDLQKVVNAQVKRDGEAVISFLDSDDPAIQARAAFALASVQDSTAIAPLVDLLTSDAETQVRANAAFALGQMPGTVPSGPLLKAVANDEPEVRSLALEALGKTGDRAALRQVAELDVDAEQTNALALSIARFGLREVHDSLAVDRLITLLTESDSASVRRDAAYYFGRIQTTKPWQHRANDVRRAITEADPSDAAAMHLLLGISRLGEPEDDALIFDWLRMATDWRTRVNAARALTPRTERPAVVAALTQSLNDSIPHVARTAATVLSDATIAPSQSDALIAWVKAHPDRWRVVGPLLQSIARSSDDPVGRPFVRGIVRRYASQRSAVAHAAALPALGFLKPDRIDQALVAAASHEDPRIAAAALTAIADRWERRHAVADRLSPARVSRYFDALASGVFRGDVATINAAAPALTDSAFTTQGASGILVRTLDQLSTPDDLEGITAILRALGDVPTSDAVAAALREQTGHPHPVIRQTAASALENHTGAPVPVDGGTVETPPIDWKAAEELGRHPRLVLETNRGVVVIEMDVEQAPQTVTTLAQLAQAGEYEGVPFHRVVPNFVVQGGDVARGDGWGGPGFTIRSEFTRIPYHRGTAGIASAGKDTEGSQYFITHSMQPHLDGRYTAFGRVIDGMDVVDALLPDDRVISARILPDDEM</sequence>
<dbReference type="Gene3D" id="2.40.100.10">
    <property type="entry name" value="Cyclophilin-like"/>
    <property type="match status" value="1"/>
</dbReference>
<evidence type="ECO:0000256" key="1">
    <source>
        <dbReference type="ARBA" id="ARBA00007365"/>
    </source>
</evidence>
<keyword evidence="4 7" id="KW-0413">Isomerase</keyword>
<evidence type="ECO:0000256" key="2">
    <source>
        <dbReference type="ARBA" id="ARBA00013194"/>
    </source>
</evidence>
<dbReference type="GO" id="GO:0006457">
    <property type="term" value="P:protein folding"/>
    <property type="evidence" value="ECO:0007669"/>
    <property type="project" value="InterPro"/>
</dbReference>
<dbReference type="InterPro" id="IPR004155">
    <property type="entry name" value="PBS_lyase_HEAT"/>
</dbReference>
<dbReference type="Proteomes" id="UP000220102">
    <property type="component" value="Unassembled WGS sequence"/>
</dbReference>
<dbReference type="EC" id="5.2.1.8" evidence="2"/>
<keyword evidence="3" id="KW-0697">Rotamase</keyword>
<dbReference type="InterPro" id="IPR011989">
    <property type="entry name" value="ARM-like"/>
</dbReference>
<protein>
    <recommendedName>
        <fullName evidence="2">peptidylprolyl isomerase</fullName>
        <ecNumber evidence="2">5.2.1.8</ecNumber>
    </recommendedName>
</protein>
<dbReference type="InterPro" id="IPR002130">
    <property type="entry name" value="Cyclophilin-type_PPIase_dom"/>
</dbReference>
<feature type="chain" id="PRO_5012134132" description="peptidylprolyl isomerase" evidence="5">
    <location>
        <begin position="26"/>
        <end position="693"/>
    </location>
</feature>
<reference evidence="7 8" key="1">
    <citation type="submission" date="2017-10" db="EMBL/GenBank/DDBJ databases">
        <title>Draft genome of Longibacter Salinarum.</title>
        <authorList>
            <person name="Goh K.M."/>
            <person name="Shamsir M.S."/>
            <person name="Lim S.W."/>
        </authorList>
    </citation>
    <scope>NUCLEOTIDE SEQUENCE [LARGE SCALE GENOMIC DNA]</scope>
    <source>
        <strain evidence="7 8">KCTC 52045</strain>
    </source>
</reference>
<dbReference type="GO" id="GO:0003755">
    <property type="term" value="F:peptidyl-prolyl cis-trans isomerase activity"/>
    <property type="evidence" value="ECO:0007669"/>
    <property type="project" value="UniProtKB-KW"/>
</dbReference>
<proteinExistence type="inferred from homology"/>
<dbReference type="PANTHER" id="PTHR45625:SF4">
    <property type="entry name" value="PEPTIDYLPROLYL ISOMERASE DOMAIN AND WD REPEAT-CONTAINING PROTEIN 1"/>
    <property type="match status" value="1"/>
</dbReference>
<dbReference type="SMART" id="SM00567">
    <property type="entry name" value="EZ_HEAT"/>
    <property type="match status" value="4"/>
</dbReference>
<dbReference type="Pfam" id="PF13646">
    <property type="entry name" value="HEAT_2"/>
    <property type="match status" value="1"/>
</dbReference>
<comment type="caution">
    <text evidence="7">The sequence shown here is derived from an EMBL/GenBank/DDBJ whole genome shotgun (WGS) entry which is preliminary data.</text>
</comment>
<dbReference type="PRINTS" id="PR00153">
    <property type="entry name" value="CSAPPISMRASE"/>
</dbReference>
<feature type="signal peptide" evidence="5">
    <location>
        <begin position="1"/>
        <end position="25"/>
    </location>
</feature>
<evidence type="ECO:0000313" key="8">
    <source>
        <dbReference type="Proteomes" id="UP000220102"/>
    </source>
</evidence>
<name>A0A2A8CXM7_9BACT</name>
<gene>
    <name evidence="7" type="ORF">CRI94_10790</name>
</gene>
<dbReference type="SUPFAM" id="SSF50891">
    <property type="entry name" value="Cyclophilin-like"/>
    <property type="match status" value="1"/>
</dbReference>
<comment type="similarity">
    <text evidence="1">Belongs to the cyclophilin-type PPIase family.</text>
</comment>
<accession>A0A2A8CXM7</accession>
<dbReference type="EMBL" id="PDEQ01000005">
    <property type="protein sequence ID" value="PEN13128.1"/>
    <property type="molecule type" value="Genomic_DNA"/>
</dbReference>
<keyword evidence="8" id="KW-1185">Reference proteome</keyword>
<dbReference type="Gene3D" id="1.25.10.10">
    <property type="entry name" value="Leucine-rich Repeat Variant"/>
    <property type="match status" value="2"/>
</dbReference>
<dbReference type="PANTHER" id="PTHR45625">
    <property type="entry name" value="PEPTIDYL-PROLYL CIS-TRANS ISOMERASE-RELATED"/>
    <property type="match status" value="1"/>
</dbReference>
<dbReference type="PROSITE" id="PS00170">
    <property type="entry name" value="CSA_PPIASE_1"/>
    <property type="match status" value="1"/>
</dbReference>
<dbReference type="OrthoDB" id="9807797at2"/>
<dbReference type="SUPFAM" id="SSF48371">
    <property type="entry name" value="ARM repeat"/>
    <property type="match status" value="1"/>
</dbReference>
<dbReference type="Pfam" id="PF00160">
    <property type="entry name" value="Pro_isomerase"/>
    <property type="match status" value="1"/>
</dbReference>